<dbReference type="EMBL" id="CAUYUJ010008147">
    <property type="protein sequence ID" value="CAK0823009.1"/>
    <property type="molecule type" value="Genomic_DNA"/>
</dbReference>
<dbReference type="InterPro" id="IPR029032">
    <property type="entry name" value="AhpD-like"/>
</dbReference>
<feature type="non-terminal residue" evidence="1">
    <location>
        <position position="1"/>
    </location>
</feature>
<dbReference type="Proteomes" id="UP001189429">
    <property type="component" value="Unassembled WGS sequence"/>
</dbReference>
<reference evidence="1" key="1">
    <citation type="submission" date="2023-10" db="EMBL/GenBank/DDBJ databases">
        <authorList>
            <person name="Chen Y."/>
            <person name="Shah S."/>
            <person name="Dougan E. K."/>
            <person name="Thang M."/>
            <person name="Chan C."/>
        </authorList>
    </citation>
    <scope>NUCLEOTIDE SEQUENCE [LARGE SCALE GENOMIC DNA]</scope>
</reference>
<dbReference type="Gene3D" id="1.20.1290.10">
    <property type="entry name" value="AhpD-like"/>
    <property type="match status" value="1"/>
</dbReference>
<gene>
    <name evidence="1" type="ORF">PCOR1329_LOCUS23876</name>
</gene>
<name>A0ABN9RWV8_9DINO</name>
<organism evidence="1 2">
    <name type="scientific">Prorocentrum cordatum</name>
    <dbReference type="NCBI Taxonomy" id="2364126"/>
    <lineage>
        <taxon>Eukaryota</taxon>
        <taxon>Sar</taxon>
        <taxon>Alveolata</taxon>
        <taxon>Dinophyceae</taxon>
        <taxon>Prorocentrales</taxon>
        <taxon>Prorocentraceae</taxon>
        <taxon>Prorocentrum</taxon>
    </lineage>
</organism>
<accession>A0ABN9RWV8</accession>
<dbReference type="SUPFAM" id="SSF69118">
    <property type="entry name" value="AhpD-like"/>
    <property type="match status" value="1"/>
</dbReference>
<evidence type="ECO:0000313" key="2">
    <source>
        <dbReference type="Proteomes" id="UP001189429"/>
    </source>
</evidence>
<protein>
    <submittedName>
        <fullName evidence="1">Uncharacterized protein</fullName>
    </submittedName>
</protein>
<keyword evidence="2" id="KW-1185">Reference proteome</keyword>
<comment type="caution">
    <text evidence="1">The sequence shown here is derived from an EMBL/GenBank/DDBJ whole genome shotgun (WGS) entry which is preliminary data.</text>
</comment>
<sequence length="143" mass="15343">SAEAIESIRRSVPAVDAEGMTPRQRAVYAYAAELHGRRRVGEGTHAAALAAVGGERALVDLVLTMGVYSQISMQLNAFAVPLPPGETPHLAASALHWMMMMMMMTIDSTQSDMLLRSADVHRVPLLAAERKRIAGRGLFGVGC</sequence>
<evidence type="ECO:0000313" key="1">
    <source>
        <dbReference type="EMBL" id="CAK0823009.1"/>
    </source>
</evidence>
<proteinExistence type="predicted"/>